<accession>A0A249XU79</accession>
<evidence type="ECO:0000313" key="2">
    <source>
        <dbReference type="Proteomes" id="UP000221448"/>
    </source>
</evidence>
<organism evidence="1 2">
    <name type="scientific">Enterococcus phage phiSHEF2</name>
    <dbReference type="NCBI Taxonomy" id="2030922"/>
    <lineage>
        <taxon>Viruses</taxon>
        <taxon>Duplodnaviria</taxon>
        <taxon>Heunggongvirae</taxon>
        <taxon>Uroviricota</taxon>
        <taxon>Caudoviricetes</taxon>
        <taxon>Efquatrovirus</taxon>
        <taxon>Efquatrovirus SHEF2</taxon>
    </lineage>
</organism>
<dbReference type="OrthoDB" id="22651at10239"/>
<reference evidence="1 2" key="1">
    <citation type="submission" date="2017-08" db="EMBL/GenBank/DDBJ databases">
        <title>Sequence of Bacteriophage phiSHEF2, isolated from wastewater with target organism Enterococcus faecalis OS16.</title>
        <authorList>
            <person name="Stafford G.P."/>
            <person name="Al-Zubidi M.I."/>
        </authorList>
    </citation>
    <scope>NUCLEOTIDE SEQUENCE [LARGE SCALE GENOMIC DNA]</scope>
</reference>
<dbReference type="EMBL" id="MF678788">
    <property type="protein sequence ID" value="ASZ75553.1"/>
    <property type="molecule type" value="Genomic_DNA"/>
</dbReference>
<evidence type="ECO:0000313" key="1">
    <source>
        <dbReference type="EMBL" id="ASZ75553.1"/>
    </source>
</evidence>
<protein>
    <submittedName>
        <fullName evidence="1">Uncharacterized protein</fullName>
    </submittedName>
</protein>
<keyword evidence="2" id="KW-1185">Reference proteome</keyword>
<name>A0A249XU79_9CAUD</name>
<gene>
    <name evidence="1" type="ORF">phiSHEF2_28</name>
</gene>
<sequence length="98" mass="11276">MIIKEDVLDCTLIKKELKSGIFRGSGKLVEHRNAHNAPYFEFEGTAFYVETMEVEYKTNEYHIMRAELITMQGSGKYAGGRFLLDVDYNANTMTLEEI</sequence>
<dbReference type="Proteomes" id="UP000221448">
    <property type="component" value="Segment"/>
</dbReference>
<proteinExistence type="predicted"/>